<evidence type="ECO:0000313" key="2">
    <source>
        <dbReference type="Proteomes" id="UP000294655"/>
    </source>
</evidence>
<dbReference type="EMBL" id="MK580972">
    <property type="protein sequence ID" value="QBP06375.1"/>
    <property type="molecule type" value="Genomic_DNA"/>
</dbReference>
<dbReference type="KEGG" id="vg:55614849"/>
<dbReference type="GeneID" id="55614849"/>
<proteinExistence type="predicted"/>
<name>A0A482IHN3_9CAUD</name>
<evidence type="ECO:0000313" key="1">
    <source>
        <dbReference type="EMBL" id="QBP06375.1"/>
    </source>
</evidence>
<reference evidence="1 2" key="1">
    <citation type="submission" date="2019-02" db="EMBL/GenBank/DDBJ databases">
        <authorList>
            <person name="He Y."/>
            <person name="Shi H."/>
            <person name="Li J."/>
            <person name="Sun Y."/>
        </authorList>
    </citation>
    <scope>NUCLEOTIDE SEQUENCE [LARGE SCALE GENOMIC DNA]</scope>
</reference>
<organism evidence="1 2">
    <name type="scientific">Stenotrophomonas phage YB07</name>
    <dbReference type="NCBI Taxonomy" id="2555548"/>
    <lineage>
        <taxon>Viruses</taxon>
        <taxon>Duplodnaviria</taxon>
        <taxon>Heunggongvirae</taxon>
        <taxon>Uroviricota</taxon>
        <taxon>Caudoviricetes</taxon>
        <taxon>Menderavirus</taxon>
        <taxon>Menderavirus IMESM1</taxon>
    </lineage>
</organism>
<protein>
    <submittedName>
        <fullName evidence="1">Uncharacterized protein</fullName>
    </submittedName>
</protein>
<accession>A0A482IHN3</accession>
<dbReference type="RefSeq" id="YP_009844525.1">
    <property type="nucleotide sequence ID" value="NC_048755.1"/>
</dbReference>
<dbReference type="Proteomes" id="UP000294655">
    <property type="component" value="Segment"/>
</dbReference>
<sequence length="63" mass="7143">MLITYRLYLNSLDNEGLETEAFNVWGIVDALPLGGVSEKEDEEARQELIERLVGLDEESQHGH</sequence>